<evidence type="ECO:0000313" key="4">
    <source>
        <dbReference type="Proteomes" id="UP000305041"/>
    </source>
</evidence>
<reference evidence="3 4" key="1">
    <citation type="submission" date="2019-05" db="EMBL/GenBank/DDBJ databases">
        <title>Draft genome sequence of Pelagicola sp. DSW4-44.</title>
        <authorList>
            <person name="Oh J."/>
        </authorList>
    </citation>
    <scope>NUCLEOTIDE SEQUENCE [LARGE SCALE GENOMIC DNA]</scope>
    <source>
        <strain evidence="3 4">DSW4-44</strain>
    </source>
</reference>
<name>A0ABY2UUA1_9RHOB</name>
<gene>
    <name evidence="3" type="ORF">FEE96_21880</name>
</gene>
<keyword evidence="4" id="KW-1185">Reference proteome</keyword>
<evidence type="ECO:0000256" key="1">
    <source>
        <dbReference type="SAM" id="Phobius"/>
    </source>
</evidence>
<accession>A0ABY2UUA1</accession>
<protein>
    <recommendedName>
        <fullName evidence="2">DUF112 domain-containing protein</fullName>
    </recommendedName>
</protein>
<evidence type="ECO:0000313" key="3">
    <source>
        <dbReference type="EMBL" id="TLP55944.1"/>
    </source>
</evidence>
<keyword evidence="1" id="KW-1133">Transmembrane helix</keyword>
<organism evidence="3 4">
    <name type="scientific">Parasedimentitalea maritima</name>
    <dbReference type="NCBI Taxonomy" id="2578117"/>
    <lineage>
        <taxon>Bacteria</taxon>
        <taxon>Pseudomonadati</taxon>
        <taxon>Pseudomonadota</taxon>
        <taxon>Alphaproteobacteria</taxon>
        <taxon>Rhodobacterales</taxon>
        <taxon>Paracoccaceae</taxon>
        <taxon>Parasedimentitalea</taxon>
    </lineage>
</organism>
<dbReference type="EMBL" id="VAUA01000014">
    <property type="protein sequence ID" value="TLP55944.1"/>
    <property type="molecule type" value="Genomic_DNA"/>
</dbReference>
<dbReference type="Proteomes" id="UP000305041">
    <property type="component" value="Unassembled WGS sequence"/>
</dbReference>
<dbReference type="Pfam" id="PF01970">
    <property type="entry name" value="TctA"/>
    <property type="match status" value="1"/>
</dbReference>
<dbReference type="InterPro" id="IPR002823">
    <property type="entry name" value="DUF112_TM"/>
</dbReference>
<evidence type="ECO:0000259" key="2">
    <source>
        <dbReference type="Pfam" id="PF01970"/>
    </source>
</evidence>
<feature type="transmembrane region" description="Helical" evidence="1">
    <location>
        <begin position="54"/>
        <end position="71"/>
    </location>
</feature>
<keyword evidence="1" id="KW-0472">Membrane</keyword>
<proteinExistence type="predicted"/>
<keyword evidence="1" id="KW-0812">Transmembrane</keyword>
<feature type="domain" description="DUF112" evidence="2">
    <location>
        <begin position="2"/>
        <end position="78"/>
    </location>
</feature>
<comment type="caution">
    <text evidence="3">The sequence shown here is derived from an EMBL/GenBank/DDBJ whole genome shotgun (WGS) entry which is preliminary data.</text>
</comment>
<sequence length="104" mass="11328">MAIYLAVLLLNILVVVFLLFSTNCLTRVMQITTRALGVTVLLLSFVGVYSLRNSITDCAIVATFGVFGVILKRVEFSNPYKSAIANLRHQAGSPCQTSLYAGRV</sequence>
<feature type="transmembrane region" description="Helical" evidence="1">
    <location>
        <begin position="6"/>
        <end position="24"/>
    </location>
</feature>